<sequence length="72" mass="7962">MGIKAPGVEVDRAHSRSHRQLGRHPQEELIPPVIFILIGLALESHSHGAHRSRETCLSATSEHVKELPLTVK</sequence>
<accession>A0A9Q1IJV6</accession>
<comment type="caution">
    <text evidence="2">The sequence shown here is derived from an EMBL/GenBank/DDBJ whole genome shotgun (WGS) entry which is preliminary data.</text>
</comment>
<dbReference type="Proteomes" id="UP001152622">
    <property type="component" value="Chromosome 13"/>
</dbReference>
<dbReference type="AlphaFoldDB" id="A0A9Q1IJV6"/>
<evidence type="ECO:0000313" key="2">
    <source>
        <dbReference type="EMBL" id="KAJ8343301.1"/>
    </source>
</evidence>
<evidence type="ECO:0000313" key="3">
    <source>
        <dbReference type="Proteomes" id="UP001152622"/>
    </source>
</evidence>
<gene>
    <name evidence="2" type="ORF">SKAU_G00306300</name>
</gene>
<protein>
    <submittedName>
        <fullName evidence="2">Uncharacterized protein</fullName>
    </submittedName>
</protein>
<dbReference type="EMBL" id="JAINUF010000013">
    <property type="protein sequence ID" value="KAJ8343301.1"/>
    <property type="molecule type" value="Genomic_DNA"/>
</dbReference>
<name>A0A9Q1IJV6_SYNKA</name>
<feature type="region of interest" description="Disordered" evidence="1">
    <location>
        <begin position="1"/>
        <end position="25"/>
    </location>
</feature>
<proteinExistence type="predicted"/>
<reference evidence="2" key="1">
    <citation type="journal article" date="2023" name="Science">
        <title>Genome structures resolve the early diversification of teleost fishes.</title>
        <authorList>
            <person name="Parey E."/>
            <person name="Louis A."/>
            <person name="Montfort J."/>
            <person name="Bouchez O."/>
            <person name="Roques C."/>
            <person name="Iampietro C."/>
            <person name="Lluch J."/>
            <person name="Castinel A."/>
            <person name="Donnadieu C."/>
            <person name="Desvignes T."/>
            <person name="Floi Bucao C."/>
            <person name="Jouanno E."/>
            <person name="Wen M."/>
            <person name="Mejri S."/>
            <person name="Dirks R."/>
            <person name="Jansen H."/>
            <person name="Henkel C."/>
            <person name="Chen W.J."/>
            <person name="Zahm M."/>
            <person name="Cabau C."/>
            <person name="Klopp C."/>
            <person name="Thompson A.W."/>
            <person name="Robinson-Rechavi M."/>
            <person name="Braasch I."/>
            <person name="Lecointre G."/>
            <person name="Bobe J."/>
            <person name="Postlethwait J.H."/>
            <person name="Berthelot C."/>
            <person name="Roest Crollius H."/>
            <person name="Guiguen Y."/>
        </authorList>
    </citation>
    <scope>NUCLEOTIDE SEQUENCE</scope>
    <source>
        <strain evidence="2">WJC10195</strain>
    </source>
</reference>
<evidence type="ECO:0000256" key="1">
    <source>
        <dbReference type="SAM" id="MobiDB-lite"/>
    </source>
</evidence>
<organism evidence="2 3">
    <name type="scientific">Synaphobranchus kaupii</name>
    <name type="common">Kaup's arrowtooth eel</name>
    <dbReference type="NCBI Taxonomy" id="118154"/>
    <lineage>
        <taxon>Eukaryota</taxon>
        <taxon>Metazoa</taxon>
        <taxon>Chordata</taxon>
        <taxon>Craniata</taxon>
        <taxon>Vertebrata</taxon>
        <taxon>Euteleostomi</taxon>
        <taxon>Actinopterygii</taxon>
        <taxon>Neopterygii</taxon>
        <taxon>Teleostei</taxon>
        <taxon>Anguilliformes</taxon>
        <taxon>Synaphobranchidae</taxon>
        <taxon>Synaphobranchus</taxon>
    </lineage>
</organism>
<keyword evidence="3" id="KW-1185">Reference proteome</keyword>